<evidence type="ECO:0000313" key="2">
    <source>
        <dbReference type="EMBL" id="KAJ7638152.1"/>
    </source>
</evidence>
<name>A0AAD7C3L9_MYCRO</name>
<comment type="caution">
    <text evidence="2">The sequence shown here is derived from an EMBL/GenBank/DDBJ whole genome shotgun (WGS) entry which is preliminary data.</text>
</comment>
<evidence type="ECO:0008006" key="4">
    <source>
        <dbReference type="Google" id="ProtNLM"/>
    </source>
</evidence>
<dbReference type="Proteomes" id="UP001221757">
    <property type="component" value="Unassembled WGS sequence"/>
</dbReference>
<sequence>MLSKFNRFSCIHGKKERSRTKPRGHGESNPSSLDNLVQNGPNPVSQDVWRAPRGVEPRRLPGEFLAPEVVQGPRVACPYRIEQKKKARKHKGHRGDSNPGSLDNFSADRSVFQGVFHTPRAKSKKKKPSNEACTAPRGVEPRFSGKFRSICPRRVPEIPSPGSSKKKAETIHSTSPGGSLDISMLSKFNRFPGAGKEGKSRTKPVMHQGESNPVEVVPWDAFNGQTLGTRRPQMPLDRLDPDVLLQIFALLDVFTIVSLSRVSAKQLWLLVVREIFSRGLIDPPGNAILEALSTAELVAEVKRVVVGPRTWASTSSDPPTLRRRREFSIDPHLQSLNCHFLEDGRDIVFYQDTSSGPLPGGVECFDVYTGRRVWNSGTAAASPGHSIELATFDFCRSRSKAVIAVVITVMNTRRGDIVILEADFETGGSRELLRFAITVAFLPRVQVSDDFFGFQMSGGRFMLINWRTAKFILFNPPYEASSFAWVPGHIIFGCPKSQSVSLDPIRIHSLASLDHLWRPVSEYSLDNFQDPCPKSTTFPSRFPETISTTPV</sequence>
<dbReference type="EMBL" id="JARKIE010000441">
    <property type="protein sequence ID" value="KAJ7638152.1"/>
    <property type="molecule type" value="Genomic_DNA"/>
</dbReference>
<gene>
    <name evidence="2" type="ORF">B0H17DRAFT_1277646</name>
</gene>
<feature type="region of interest" description="Disordered" evidence="1">
    <location>
        <begin position="1"/>
        <end position="54"/>
    </location>
</feature>
<proteinExistence type="predicted"/>
<reference evidence="2" key="1">
    <citation type="submission" date="2023-03" db="EMBL/GenBank/DDBJ databases">
        <title>Massive genome expansion in bonnet fungi (Mycena s.s.) driven by repeated elements and novel gene families across ecological guilds.</title>
        <authorList>
            <consortium name="Lawrence Berkeley National Laboratory"/>
            <person name="Harder C.B."/>
            <person name="Miyauchi S."/>
            <person name="Viragh M."/>
            <person name="Kuo A."/>
            <person name="Thoen E."/>
            <person name="Andreopoulos B."/>
            <person name="Lu D."/>
            <person name="Skrede I."/>
            <person name="Drula E."/>
            <person name="Henrissat B."/>
            <person name="Morin E."/>
            <person name="Kohler A."/>
            <person name="Barry K."/>
            <person name="LaButti K."/>
            <person name="Morin E."/>
            <person name="Salamov A."/>
            <person name="Lipzen A."/>
            <person name="Mereny Z."/>
            <person name="Hegedus B."/>
            <person name="Baldrian P."/>
            <person name="Stursova M."/>
            <person name="Weitz H."/>
            <person name="Taylor A."/>
            <person name="Grigoriev I.V."/>
            <person name="Nagy L.G."/>
            <person name="Martin F."/>
            <person name="Kauserud H."/>
        </authorList>
    </citation>
    <scope>NUCLEOTIDE SEQUENCE</scope>
    <source>
        <strain evidence="2">CBHHK067</strain>
    </source>
</reference>
<accession>A0AAD7C3L9</accession>
<dbReference type="CDD" id="cd09917">
    <property type="entry name" value="F-box_SF"/>
    <property type="match status" value="1"/>
</dbReference>
<feature type="region of interest" description="Disordered" evidence="1">
    <location>
        <begin position="118"/>
        <end position="139"/>
    </location>
</feature>
<evidence type="ECO:0000256" key="1">
    <source>
        <dbReference type="SAM" id="MobiDB-lite"/>
    </source>
</evidence>
<evidence type="ECO:0000313" key="3">
    <source>
        <dbReference type="Proteomes" id="UP001221757"/>
    </source>
</evidence>
<keyword evidence="3" id="KW-1185">Reference proteome</keyword>
<feature type="compositionally biased region" description="Basic residues" evidence="1">
    <location>
        <begin position="83"/>
        <end position="93"/>
    </location>
</feature>
<feature type="compositionally biased region" description="Polar residues" evidence="1">
    <location>
        <begin position="28"/>
        <end position="45"/>
    </location>
</feature>
<feature type="compositionally biased region" description="Basic residues" evidence="1">
    <location>
        <begin position="12"/>
        <end position="23"/>
    </location>
</feature>
<organism evidence="2 3">
    <name type="scientific">Mycena rosella</name>
    <name type="common">Pink bonnet</name>
    <name type="synonym">Agaricus rosellus</name>
    <dbReference type="NCBI Taxonomy" id="1033263"/>
    <lineage>
        <taxon>Eukaryota</taxon>
        <taxon>Fungi</taxon>
        <taxon>Dikarya</taxon>
        <taxon>Basidiomycota</taxon>
        <taxon>Agaricomycotina</taxon>
        <taxon>Agaricomycetes</taxon>
        <taxon>Agaricomycetidae</taxon>
        <taxon>Agaricales</taxon>
        <taxon>Marasmiineae</taxon>
        <taxon>Mycenaceae</taxon>
        <taxon>Mycena</taxon>
    </lineage>
</organism>
<feature type="region of interest" description="Disordered" evidence="1">
    <location>
        <begin position="83"/>
        <end position="105"/>
    </location>
</feature>
<feature type="region of interest" description="Disordered" evidence="1">
    <location>
        <begin position="152"/>
        <end position="176"/>
    </location>
</feature>
<protein>
    <recommendedName>
        <fullName evidence="4">F-box domain-containing protein</fullName>
    </recommendedName>
</protein>
<dbReference type="AlphaFoldDB" id="A0AAD7C3L9"/>